<dbReference type="EMBL" id="RSCL01000001">
    <property type="protein sequence ID" value="RUT09533.1"/>
    <property type="molecule type" value="Genomic_DNA"/>
</dbReference>
<accession>A0A433VTT3</accession>
<evidence type="ECO:0000313" key="2">
    <source>
        <dbReference type="EMBL" id="RUT09533.1"/>
    </source>
</evidence>
<comment type="caution">
    <text evidence="2">The sequence shown here is derived from an EMBL/GenBank/DDBJ whole genome shotgun (WGS) entry which is preliminary data.</text>
</comment>
<reference evidence="2" key="1">
    <citation type="submission" date="2018-12" db="EMBL/GenBank/DDBJ databases">
        <authorList>
            <person name="Will S."/>
            <person name="Neumann-Schaal M."/>
            <person name="Henke P."/>
        </authorList>
    </citation>
    <scope>NUCLEOTIDE SEQUENCE</scope>
    <source>
        <strain evidence="2">PCC 7102</strain>
    </source>
</reference>
<evidence type="ECO:0000259" key="1">
    <source>
        <dbReference type="Pfam" id="PF10047"/>
    </source>
</evidence>
<dbReference type="Pfam" id="PF10047">
    <property type="entry name" value="DUF2281"/>
    <property type="match status" value="1"/>
</dbReference>
<sequence>MLDFVEFLVNKYTYSQEALQQRVPDLNKGQIWMSDDFDDPLPDEFWLGKGIIYKYH</sequence>
<feature type="domain" description="DUF2281" evidence="1">
    <location>
        <begin position="2"/>
        <end position="42"/>
    </location>
</feature>
<evidence type="ECO:0000313" key="3">
    <source>
        <dbReference type="Proteomes" id="UP000271624"/>
    </source>
</evidence>
<gene>
    <name evidence="2" type="ORF">DSM106972_000270</name>
</gene>
<dbReference type="Proteomes" id="UP000271624">
    <property type="component" value="Unassembled WGS sequence"/>
</dbReference>
<protein>
    <recommendedName>
        <fullName evidence="1">DUF2281 domain-containing protein</fullName>
    </recommendedName>
</protein>
<dbReference type="AlphaFoldDB" id="A0A433VTT3"/>
<name>A0A433VTT3_9CYAN</name>
<dbReference type="RefSeq" id="WP_233787282.1">
    <property type="nucleotide sequence ID" value="NZ_RSCL01000001.1"/>
</dbReference>
<proteinExistence type="predicted"/>
<dbReference type="InterPro" id="IPR018739">
    <property type="entry name" value="DUF2281"/>
</dbReference>
<reference evidence="2" key="2">
    <citation type="journal article" date="2019" name="Genome Biol. Evol.">
        <title>Day and night: Metabolic profiles and evolutionary relationships of six axenic non-marine cyanobacteria.</title>
        <authorList>
            <person name="Will S.E."/>
            <person name="Henke P."/>
            <person name="Boedeker C."/>
            <person name="Huang S."/>
            <person name="Brinkmann H."/>
            <person name="Rohde M."/>
            <person name="Jarek M."/>
            <person name="Friedl T."/>
            <person name="Seufert S."/>
            <person name="Schumacher M."/>
            <person name="Overmann J."/>
            <person name="Neumann-Schaal M."/>
            <person name="Petersen J."/>
        </authorList>
    </citation>
    <scope>NUCLEOTIDE SEQUENCE [LARGE SCALE GENOMIC DNA]</scope>
    <source>
        <strain evidence="2">PCC 7102</strain>
    </source>
</reference>
<keyword evidence="3" id="KW-1185">Reference proteome</keyword>
<organism evidence="2 3">
    <name type="scientific">Dulcicalothrix desertica PCC 7102</name>
    <dbReference type="NCBI Taxonomy" id="232991"/>
    <lineage>
        <taxon>Bacteria</taxon>
        <taxon>Bacillati</taxon>
        <taxon>Cyanobacteriota</taxon>
        <taxon>Cyanophyceae</taxon>
        <taxon>Nostocales</taxon>
        <taxon>Calotrichaceae</taxon>
        <taxon>Dulcicalothrix</taxon>
    </lineage>
</organism>